<accession>A0A0F8Z9G4</accession>
<name>A0A0F8Z9G4_9ZZZZ</name>
<dbReference type="AlphaFoldDB" id="A0A0F8Z9G4"/>
<comment type="caution">
    <text evidence="1">The sequence shown here is derived from an EMBL/GenBank/DDBJ whole genome shotgun (WGS) entry which is preliminary data.</text>
</comment>
<sequence length="114" mass="13395">FTVDFEYLYFFTKKPQYYFEQQFEPASFPNQGKWTQGDNKGYQNNQDMPARKLHEHITGDNRNKRCVWQLSTQSYPDAHFATYPEKLCETPIKAGCPGHICKITKTCKKCGKEQ</sequence>
<dbReference type="EMBL" id="LAZR01052586">
    <property type="protein sequence ID" value="KKK82625.1"/>
    <property type="molecule type" value="Genomic_DNA"/>
</dbReference>
<protein>
    <submittedName>
        <fullName evidence="1">Uncharacterized protein</fullName>
    </submittedName>
</protein>
<dbReference type="InterPro" id="IPR029063">
    <property type="entry name" value="SAM-dependent_MTases_sf"/>
</dbReference>
<evidence type="ECO:0000313" key="1">
    <source>
        <dbReference type="EMBL" id="KKK82625.1"/>
    </source>
</evidence>
<proteinExistence type="predicted"/>
<dbReference type="Gene3D" id="3.40.50.150">
    <property type="entry name" value="Vaccinia Virus protein VP39"/>
    <property type="match status" value="1"/>
</dbReference>
<feature type="non-terminal residue" evidence="1">
    <location>
        <position position="1"/>
    </location>
</feature>
<gene>
    <name evidence="1" type="ORF">LCGC14_2801540</name>
</gene>
<organism evidence="1">
    <name type="scientific">marine sediment metagenome</name>
    <dbReference type="NCBI Taxonomy" id="412755"/>
    <lineage>
        <taxon>unclassified sequences</taxon>
        <taxon>metagenomes</taxon>
        <taxon>ecological metagenomes</taxon>
    </lineage>
</organism>
<reference evidence="1" key="1">
    <citation type="journal article" date="2015" name="Nature">
        <title>Complex archaea that bridge the gap between prokaryotes and eukaryotes.</title>
        <authorList>
            <person name="Spang A."/>
            <person name="Saw J.H."/>
            <person name="Jorgensen S.L."/>
            <person name="Zaremba-Niedzwiedzka K."/>
            <person name="Martijn J."/>
            <person name="Lind A.E."/>
            <person name="van Eijk R."/>
            <person name="Schleper C."/>
            <person name="Guy L."/>
            <person name="Ettema T.J."/>
        </authorList>
    </citation>
    <scope>NUCLEOTIDE SEQUENCE</scope>
</reference>